<keyword evidence="2" id="KW-1185">Reference proteome</keyword>
<comment type="caution">
    <text evidence="1">The sequence shown here is derived from an EMBL/GenBank/DDBJ whole genome shotgun (WGS) entry which is preliminary data.</text>
</comment>
<organism evidence="1 2">
    <name type="scientific">Alicyclobacillus fodiniaquatilis</name>
    <dbReference type="NCBI Taxonomy" id="1661150"/>
    <lineage>
        <taxon>Bacteria</taxon>
        <taxon>Bacillati</taxon>
        <taxon>Bacillota</taxon>
        <taxon>Bacilli</taxon>
        <taxon>Bacillales</taxon>
        <taxon>Alicyclobacillaceae</taxon>
        <taxon>Alicyclobacillus</taxon>
    </lineage>
</organism>
<dbReference type="Proteomes" id="UP001597079">
    <property type="component" value="Unassembled WGS sequence"/>
</dbReference>
<proteinExistence type="predicted"/>
<accession>A0ABW4JID1</accession>
<protein>
    <submittedName>
        <fullName evidence="1">DUF4062 domain-containing protein</fullName>
    </submittedName>
</protein>
<dbReference type="RefSeq" id="WP_377943912.1">
    <property type="nucleotide sequence ID" value="NZ_JBHUCX010000041.1"/>
</dbReference>
<evidence type="ECO:0000313" key="1">
    <source>
        <dbReference type="EMBL" id="MFD1676019.1"/>
    </source>
</evidence>
<reference evidence="2" key="1">
    <citation type="journal article" date="2019" name="Int. J. Syst. Evol. Microbiol.">
        <title>The Global Catalogue of Microorganisms (GCM) 10K type strain sequencing project: providing services to taxonomists for standard genome sequencing and annotation.</title>
        <authorList>
            <consortium name="The Broad Institute Genomics Platform"/>
            <consortium name="The Broad Institute Genome Sequencing Center for Infectious Disease"/>
            <person name="Wu L."/>
            <person name="Ma J."/>
        </authorList>
    </citation>
    <scope>NUCLEOTIDE SEQUENCE [LARGE SCALE GENOMIC DNA]</scope>
    <source>
        <strain evidence="2">CGMCC 1.12286</strain>
    </source>
</reference>
<name>A0ABW4JID1_9BACL</name>
<gene>
    <name evidence="1" type="ORF">ACFSB2_15045</name>
</gene>
<evidence type="ECO:0000313" key="2">
    <source>
        <dbReference type="Proteomes" id="UP001597079"/>
    </source>
</evidence>
<sequence>MAYNAIVYRILIASPGDVDAERKLIPELIYKWNASYSVSTNVVLLPVKWETHAVPEMGGRPQAIINKQLVHSCDILIGTFWTRLGTHTGVADSGTLEEIQEFAQQGKPVALFFSSQVVQPDRVDWDQYRKLTEYKGRFKQAGLIGEYSTLEEYEELVNRTLHGFVQTLLAPTMQAKDQQNTNDELRENKQNLRRQQIIWRNLRSTDPYSHPSKARRIFKDYEQLLLDLRVKIEGTAFEGLAQQVDGWMSKIAGLLEYRVNMADRNSLVQFWSDADTLVEEISATVQQV</sequence>
<dbReference type="EMBL" id="JBHUCX010000041">
    <property type="protein sequence ID" value="MFD1676019.1"/>
    <property type="molecule type" value="Genomic_DNA"/>
</dbReference>